<feature type="domain" description="Multidrug resistance protein MdtA-like barrel-sandwich hybrid" evidence="5">
    <location>
        <begin position="53"/>
        <end position="243"/>
    </location>
</feature>
<comment type="subcellular location">
    <subcellularLocation>
        <location evidence="1">Cell envelope</location>
    </subcellularLocation>
</comment>
<reference evidence="8" key="1">
    <citation type="journal article" date="2022" name="Int. J. Syst. Evol. Microbiol.">
        <title>Anaeromyxobacter oryzae sp. nov., Anaeromyxobacter diazotrophicus sp. nov. and Anaeromyxobacter paludicola sp. nov., isolated from paddy soils.</title>
        <authorList>
            <person name="Itoh H."/>
            <person name="Xu Z."/>
            <person name="Mise K."/>
            <person name="Masuda Y."/>
            <person name="Ushijima N."/>
            <person name="Hayakawa C."/>
            <person name="Shiratori Y."/>
            <person name="Senoo K."/>
        </authorList>
    </citation>
    <scope>NUCLEOTIDE SEQUENCE [LARGE SCALE GENOMIC DNA]</scope>
    <source>
        <strain evidence="8">Red232</strain>
    </source>
</reference>
<dbReference type="Gene3D" id="1.10.287.470">
    <property type="entry name" value="Helix hairpin bin"/>
    <property type="match status" value="2"/>
</dbReference>
<dbReference type="PANTHER" id="PTHR32347:SF14">
    <property type="entry name" value="EFFLUX SYSTEM COMPONENT YKNX-RELATED"/>
    <property type="match status" value="1"/>
</dbReference>
<evidence type="ECO:0000259" key="5">
    <source>
        <dbReference type="Pfam" id="PF25917"/>
    </source>
</evidence>
<protein>
    <submittedName>
        <fullName evidence="7">Hemolysin secretion protein D</fullName>
    </submittedName>
</protein>
<feature type="coiled-coil region" evidence="3">
    <location>
        <begin position="92"/>
        <end position="178"/>
    </location>
</feature>
<dbReference type="InterPro" id="IPR058625">
    <property type="entry name" value="MdtA-like_BSH"/>
</dbReference>
<accession>A0ABM7X035</accession>
<feature type="domain" description="CusB-like beta-barrel" evidence="6">
    <location>
        <begin position="253"/>
        <end position="337"/>
    </location>
</feature>
<organism evidence="7 8">
    <name type="scientific">Anaeromyxobacter oryzae</name>
    <dbReference type="NCBI Taxonomy" id="2918170"/>
    <lineage>
        <taxon>Bacteria</taxon>
        <taxon>Pseudomonadati</taxon>
        <taxon>Myxococcota</taxon>
        <taxon>Myxococcia</taxon>
        <taxon>Myxococcales</taxon>
        <taxon>Cystobacterineae</taxon>
        <taxon>Anaeromyxobacteraceae</taxon>
        <taxon>Anaeromyxobacter</taxon>
    </lineage>
</organism>
<keyword evidence="8" id="KW-1185">Reference proteome</keyword>
<evidence type="ECO:0000256" key="1">
    <source>
        <dbReference type="ARBA" id="ARBA00004196"/>
    </source>
</evidence>
<name>A0ABM7X035_9BACT</name>
<evidence type="ECO:0000259" key="6">
    <source>
        <dbReference type="Pfam" id="PF25954"/>
    </source>
</evidence>
<dbReference type="InterPro" id="IPR050465">
    <property type="entry name" value="UPF0194_transport"/>
</dbReference>
<dbReference type="InterPro" id="IPR058624">
    <property type="entry name" value="MdtA-like_HH"/>
</dbReference>
<dbReference type="SUPFAM" id="SSF111369">
    <property type="entry name" value="HlyD-like secretion proteins"/>
    <property type="match status" value="3"/>
</dbReference>
<evidence type="ECO:0000259" key="4">
    <source>
        <dbReference type="Pfam" id="PF25876"/>
    </source>
</evidence>
<evidence type="ECO:0000256" key="3">
    <source>
        <dbReference type="SAM" id="Coils"/>
    </source>
</evidence>
<dbReference type="Gene3D" id="2.40.50.100">
    <property type="match status" value="1"/>
</dbReference>
<evidence type="ECO:0000256" key="2">
    <source>
        <dbReference type="ARBA" id="ARBA00023054"/>
    </source>
</evidence>
<keyword evidence="2 3" id="KW-0175">Coiled coil</keyword>
<dbReference type="Pfam" id="PF25954">
    <property type="entry name" value="Beta-barrel_RND_2"/>
    <property type="match status" value="1"/>
</dbReference>
<dbReference type="InterPro" id="IPR058792">
    <property type="entry name" value="Beta-barrel_RND_2"/>
</dbReference>
<dbReference type="EMBL" id="AP025591">
    <property type="protein sequence ID" value="BDG05144.1"/>
    <property type="molecule type" value="Genomic_DNA"/>
</dbReference>
<feature type="domain" description="Multidrug resistance protein MdtA-like alpha-helical hairpin" evidence="4">
    <location>
        <begin position="123"/>
        <end position="177"/>
    </location>
</feature>
<gene>
    <name evidence="7" type="primary">ybhG</name>
    <name evidence="7" type="ORF">AMOR_41400</name>
</gene>
<dbReference type="Gene3D" id="2.40.30.170">
    <property type="match status" value="1"/>
</dbReference>
<dbReference type="Proteomes" id="UP001162891">
    <property type="component" value="Chromosome"/>
</dbReference>
<evidence type="ECO:0000313" key="8">
    <source>
        <dbReference type="Proteomes" id="UP001162891"/>
    </source>
</evidence>
<evidence type="ECO:0000313" key="7">
    <source>
        <dbReference type="EMBL" id="BDG05144.1"/>
    </source>
</evidence>
<dbReference type="PANTHER" id="PTHR32347">
    <property type="entry name" value="EFFLUX SYSTEM COMPONENT YKNX-RELATED"/>
    <property type="match status" value="1"/>
</dbReference>
<dbReference type="Pfam" id="PF25917">
    <property type="entry name" value="BSH_RND"/>
    <property type="match status" value="1"/>
</dbReference>
<sequence length="353" mass="37401">MDHAAQEDRAVLPVRRAVTFARPLRLLACLAALAACTAREPPQFAGFLDAPVAAVAAQVAGRVDAIPVHEGDTVTKGQVLAQLDARDRDAQVAQARANLELARRTLEESEANLRAVLPTVGGAGADIARAQATLEEAELNFNRTQQLVEGNAAPEQQLESARARLREARAAVESLSATKAAVRGRVGTAMAAVSNARAAVGVSEAAVRVAEVQLAQARVLCPFDGIVVDRNLEEGEWAAPGTPVVTVENHDRLWARLDVEETRLGGLRLGQEVEVSVVAVPGRTFRGRVMELGAQGDFAVNRDVKRGRPDIRTFRVRVALDERAAELRPGMTAEVSVPPSAATAAPVAAASQR</sequence>
<dbReference type="Pfam" id="PF25876">
    <property type="entry name" value="HH_MFP_RND"/>
    <property type="match status" value="1"/>
</dbReference>
<proteinExistence type="predicted"/>